<gene>
    <name evidence="1" type="ORF">GGR16_001617</name>
</gene>
<dbReference type="Proteomes" id="UP000577362">
    <property type="component" value="Unassembled WGS sequence"/>
</dbReference>
<sequence>MNIPDNLLDQITESARAFLLHALPYDRADNSIVCYLHGLDATELLIRWFNWSWRTISARPRDVYLSGEFIGNSLRERYKQPLEYLLSAIKSGADLRKYQSRRIDQAVVVPGSVPLKRRQDIDLMLNSFGIYHLHMSDQVEDDGFVVRSDDVLFVLFKRDHAFVIDIMPHRGSWASAHSIKVIVNNWPMANLVYKVEGAVGLSRTLNDSDRLRLLQMGANFMVELDGSCYFPGPGISASGVSIDAVRSADHVMMELERFALAAQSDSNFVSSIFVDNNIPIPINLTFKFYIDASGFGLIEPNSQTFFRLFRGSD</sequence>
<organism evidence="1 2">
    <name type="scientific">Chelatococcus caeni</name>
    <dbReference type="NCBI Taxonomy" id="1348468"/>
    <lineage>
        <taxon>Bacteria</taxon>
        <taxon>Pseudomonadati</taxon>
        <taxon>Pseudomonadota</taxon>
        <taxon>Alphaproteobacteria</taxon>
        <taxon>Hyphomicrobiales</taxon>
        <taxon>Chelatococcaceae</taxon>
        <taxon>Chelatococcus</taxon>
    </lineage>
</organism>
<proteinExistence type="predicted"/>
<accession>A0A840BT49</accession>
<dbReference type="AlphaFoldDB" id="A0A840BT49"/>
<name>A0A840BT49_9HYPH</name>
<dbReference type="EMBL" id="JACIEN010000001">
    <property type="protein sequence ID" value="MBB4016611.1"/>
    <property type="molecule type" value="Genomic_DNA"/>
</dbReference>
<protein>
    <submittedName>
        <fullName evidence="1">Uncharacterized protein</fullName>
    </submittedName>
</protein>
<comment type="caution">
    <text evidence="1">The sequence shown here is derived from an EMBL/GenBank/DDBJ whole genome shotgun (WGS) entry which is preliminary data.</text>
</comment>
<dbReference type="RefSeq" id="WP_183316198.1">
    <property type="nucleotide sequence ID" value="NZ_JACIEN010000001.1"/>
</dbReference>
<evidence type="ECO:0000313" key="1">
    <source>
        <dbReference type="EMBL" id="MBB4016611.1"/>
    </source>
</evidence>
<evidence type="ECO:0000313" key="2">
    <source>
        <dbReference type="Proteomes" id="UP000577362"/>
    </source>
</evidence>
<reference evidence="1 2" key="1">
    <citation type="submission" date="2020-08" db="EMBL/GenBank/DDBJ databases">
        <title>Genomic Encyclopedia of Type Strains, Phase IV (KMG-IV): sequencing the most valuable type-strain genomes for metagenomic binning, comparative biology and taxonomic classification.</title>
        <authorList>
            <person name="Goeker M."/>
        </authorList>
    </citation>
    <scope>NUCLEOTIDE SEQUENCE [LARGE SCALE GENOMIC DNA]</scope>
    <source>
        <strain evidence="1 2">DSM 103737</strain>
    </source>
</reference>
<keyword evidence="2" id="KW-1185">Reference proteome</keyword>